<evidence type="ECO:0000256" key="5">
    <source>
        <dbReference type="ARBA" id="ARBA00022960"/>
    </source>
</evidence>
<evidence type="ECO:0000256" key="7">
    <source>
        <dbReference type="ARBA" id="ARBA00023136"/>
    </source>
</evidence>
<keyword evidence="3 10" id="KW-0328">Glycosyltransferase</keyword>
<dbReference type="InterPro" id="IPR004276">
    <property type="entry name" value="GlycoTrans_28_N"/>
</dbReference>
<keyword evidence="5 10" id="KW-0133">Cell shape</keyword>
<evidence type="ECO:0000259" key="12">
    <source>
        <dbReference type="Pfam" id="PF04101"/>
    </source>
</evidence>
<dbReference type="GO" id="GO:0009252">
    <property type="term" value="P:peptidoglycan biosynthetic process"/>
    <property type="evidence" value="ECO:0007669"/>
    <property type="project" value="UniProtKB-UniRule"/>
</dbReference>
<evidence type="ECO:0000256" key="10">
    <source>
        <dbReference type="HAMAP-Rule" id="MF_00033"/>
    </source>
</evidence>
<dbReference type="NCBIfam" id="TIGR01133">
    <property type="entry name" value="murG"/>
    <property type="match status" value="1"/>
</dbReference>
<evidence type="ECO:0000259" key="11">
    <source>
        <dbReference type="Pfam" id="PF03033"/>
    </source>
</evidence>
<comment type="pathway">
    <text evidence="10">Cell wall biogenesis; peptidoglycan biosynthesis.</text>
</comment>
<dbReference type="HAMAP" id="MF_00033">
    <property type="entry name" value="MurG"/>
    <property type="match status" value="1"/>
</dbReference>
<comment type="similarity">
    <text evidence="10">Belongs to the glycosyltransferase 28 family. MurG subfamily.</text>
</comment>
<feature type="binding site" evidence="10">
    <location>
        <position position="284"/>
    </location>
    <ligand>
        <name>UDP-N-acetyl-alpha-D-glucosamine</name>
        <dbReference type="ChEBI" id="CHEBI:57705"/>
    </ligand>
</feature>
<keyword evidence="9 10" id="KW-0961">Cell wall biogenesis/degradation</keyword>
<evidence type="ECO:0000313" key="13">
    <source>
        <dbReference type="EMBL" id="OGY51524.1"/>
    </source>
</evidence>
<dbReference type="GO" id="GO:0008360">
    <property type="term" value="P:regulation of cell shape"/>
    <property type="evidence" value="ECO:0007669"/>
    <property type="project" value="UniProtKB-KW"/>
</dbReference>
<comment type="caution">
    <text evidence="10">Lacks conserved residue(s) required for the propagation of feature annotation.</text>
</comment>
<evidence type="ECO:0000256" key="6">
    <source>
        <dbReference type="ARBA" id="ARBA00022984"/>
    </source>
</evidence>
<comment type="subcellular location">
    <subcellularLocation>
        <location evidence="10">Cell membrane</location>
        <topology evidence="10">Peripheral membrane protein</topology>
        <orientation evidence="10">Cytoplasmic side</orientation>
    </subcellularLocation>
</comment>
<sequence>MRILLSGGGTMGSVSPLIAVYEKIKKDQPETEFLFIGSQIGPERRVIEGYKIPFQEIASGKLRRYFTWSNFLDPFKIFWGFCQSLLIIMKFRPQVVMVAGSFIGVPVAWAAGFLRVPVLIHQQDIMAGLANKLMANYAKKITVSFESSLPDFSSAKTVLTGNPVREEFYACNPQKGYDIFGLKKDLPVLLILGGGTGARDLNKIVEESLADLLQFVQVLHLTGQGKGLNVTAENYHQFEFLTNEMTEAVCTADLVVTRAGMSTLSELIILAKPVIIIPLPDSHQEANAQYFQKNNAAIILSQQSLNQEIFVSTIKELLFEKHKSANLSRNITKIMALDGAEKVAKLVLEIAK</sequence>
<comment type="function">
    <text evidence="10">Cell wall formation. Catalyzes the transfer of a GlcNAc subunit on undecaprenyl-pyrophosphoryl-MurNAc-pentapeptide (lipid intermediate I) to form undecaprenyl-pyrophosphoryl-MurNAc-(pentapeptide)GlcNAc (lipid intermediate II).</text>
</comment>
<keyword evidence="7 10" id="KW-0472">Membrane</keyword>
<keyword evidence="6 10" id="KW-0573">Peptidoglycan synthesis</keyword>
<comment type="caution">
    <text evidence="13">The sequence shown here is derived from an EMBL/GenBank/DDBJ whole genome shotgun (WGS) entry which is preliminary data.</text>
</comment>
<dbReference type="Pfam" id="PF04101">
    <property type="entry name" value="Glyco_tran_28_C"/>
    <property type="match status" value="1"/>
</dbReference>
<dbReference type="SUPFAM" id="SSF53756">
    <property type="entry name" value="UDP-Glycosyltransferase/glycogen phosphorylase"/>
    <property type="match status" value="1"/>
</dbReference>
<dbReference type="GO" id="GO:0005975">
    <property type="term" value="P:carbohydrate metabolic process"/>
    <property type="evidence" value="ECO:0007669"/>
    <property type="project" value="InterPro"/>
</dbReference>
<evidence type="ECO:0000256" key="8">
    <source>
        <dbReference type="ARBA" id="ARBA00023306"/>
    </source>
</evidence>
<feature type="binding site" evidence="10">
    <location>
        <position position="165"/>
    </location>
    <ligand>
        <name>UDP-N-acetyl-alpha-D-glucosamine</name>
        <dbReference type="ChEBI" id="CHEBI:57705"/>
    </ligand>
</feature>
<evidence type="ECO:0000313" key="14">
    <source>
        <dbReference type="Proteomes" id="UP000177376"/>
    </source>
</evidence>
<dbReference type="UniPathway" id="UPA00219"/>
<keyword evidence="1 10" id="KW-1003">Cell membrane</keyword>
<accession>A0A1G1YGZ9</accession>
<dbReference type="EMBL" id="MHIM01000034">
    <property type="protein sequence ID" value="OGY51524.1"/>
    <property type="molecule type" value="Genomic_DNA"/>
</dbReference>
<protein>
    <recommendedName>
        <fullName evidence="10">UDP-N-acetylglucosamine--N-acetylmuramyl-(pentapeptide) pyrophosphoryl-undecaprenol N-acetylglucosamine transferase</fullName>
        <ecNumber evidence="10">2.4.1.227</ecNumber>
    </recommendedName>
    <alternativeName>
        <fullName evidence="10">Undecaprenyl-PP-MurNAc-pentapeptide-UDPGlcNAc GlcNAc transferase</fullName>
    </alternativeName>
</protein>
<dbReference type="CDD" id="cd03785">
    <property type="entry name" value="GT28_MurG"/>
    <property type="match status" value="1"/>
</dbReference>
<comment type="catalytic activity">
    <reaction evidence="10">
        <text>di-trans,octa-cis-undecaprenyl diphospho-N-acetyl-alpha-D-muramoyl-L-alanyl-D-glutamyl-meso-2,6-diaminopimeloyl-D-alanyl-D-alanine + UDP-N-acetyl-alpha-D-glucosamine = di-trans,octa-cis-undecaprenyl diphospho-[N-acetyl-alpha-D-glucosaminyl-(1-&gt;4)]-N-acetyl-alpha-D-muramoyl-L-alanyl-D-glutamyl-meso-2,6-diaminopimeloyl-D-alanyl-D-alanine + UDP + H(+)</text>
        <dbReference type="Rhea" id="RHEA:31227"/>
        <dbReference type="ChEBI" id="CHEBI:15378"/>
        <dbReference type="ChEBI" id="CHEBI:57705"/>
        <dbReference type="ChEBI" id="CHEBI:58223"/>
        <dbReference type="ChEBI" id="CHEBI:61387"/>
        <dbReference type="ChEBI" id="CHEBI:61388"/>
        <dbReference type="EC" id="2.4.1.227"/>
    </reaction>
</comment>
<dbReference type="EC" id="2.4.1.227" evidence="10"/>
<dbReference type="Proteomes" id="UP000177376">
    <property type="component" value="Unassembled WGS sequence"/>
</dbReference>
<evidence type="ECO:0000256" key="3">
    <source>
        <dbReference type="ARBA" id="ARBA00022676"/>
    </source>
</evidence>
<keyword evidence="4 10" id="KW-0808">Transferase</keyword>
<keyword evidence="2 10" id="KW-0132">Cell division</keyword>
<keyword evidence="8 10" id="KW-0131">Cell cycle</keyword>
<reference evidence="13 14" key="1">
    <citation type="journal article" date="2016" name="Nat. Commun.">
        <title>Thousands of microbial genomes shed light on interconnected biogeochemical processes in an aquifer system.</title>
        <authorList>
            <person name="Anantharaman K."/>
            <person name="Brown C.T."/>
            <person name="Hug L.A."/>
            <person name="Sharon I."/>
            <person name="Castelle C.J."/>
            <person name="Probst A.J."/>
            <person name="Thomas B.C."/>
            <person name="Singh A."/>
            <person name="Wilkins M.J."/>
            <person name="Karaoz U."/>
            <person name="Brodie E.L."/>
            <person name="Williams K.H."/>
            <person name="Hubbard S.S."/>
            <person name="Banfield J.F."/>
        </authorList>
    </citation>
    <scope>NUCLEOTIDE SEQUENCE [LARGE SCALE GENOMIC DNA]</scope>
</reference>
<evidence type="ECO:0000256" key="2">
    <source>
        <dbReference type="ARBA" id="ARBA00022618"/>
    </source>
</evidence>
<dbReference type="PANTHER" id="PTHR21015:SF27">
    <property type="entry name" value="UDP-N-ACETYLGLUCOSAMINE--N-ACETYLMURAMYL-(PENTAPEPTIDE) PYROPHOSPHORYL-UNDECAPRENOL N-ACETYLGLUCOSAMINE TRANSFERASE"/>
    <property type="match status" value="1"/>
</dbReference>
<dbReference type="Pfam" id="PF03033">
    <property type="entry name" value="Glyco_transf_28"/>
    <property type="match status" value="1"/>
</dbReference>
<name>A0A1G1YGZ9_9BACT</name>
<feature type="domain" description="Glycosyl transferase family 28 C-terminal" evidence="12">
    <location>
        <begin position="188"/>
        <end position="331"/>
    </location>
</feature>
<dbReference type="InterPro" id="IPR007235">
    <property type="entry name" value="Glyco_trans_28_C"/>
</dbReference>
<proteinExistence type="inferred from homology"/>
<evidence type="ECO:0000256" key="4">
    <source>
        <dbReference type="ARBA" id="ARBA00022679"/>
    </source>
</evidence>
<dbReference type="AlphaFoldDB" id="A0A1G1YGZ9"/>
<organism evidence="13 14">
    <name type="scientific">Candidatus Buchananbacteria bacterium RIFCSPLOWO2_01_FULL_39_33</name>
    <dbReference type="NCBI Taxonomy" id="1797543"/>
    <lineage>
        <taxon>Bacteria</taxon>
        <taxon>Candidatus Buchananiibacteriota</taxon>
    </lineage>
</organism>
<dbReference type="InterPro" id="IPR006009">
    <property type="entry name" value="GlcNAc_MurG"/>
</dbReference>
<dbReference type="GO" id="GO:0051991">
    <property type="term" value="F:UDP-N-acetyl-D-glucosamine:N-acetylmuramoyl-L-alanyl-D-glutamyl-meso-2,6-diaminopimelyl-D-alanyl-D-alanine-diphosphoundecaprenol 4-beta-N-acetylglucosaminlytransferase activity"/>
    <property type="evidence" value="ECO:0007669"/>
    <property type="project" value="RHEA"/>
</dbReference>
<dbReference type="GO" id="GO:0005886">
    <property type="term" value="C:plasma membrane"/>
    <property type="evidence" value="ECO:0007669"/>
    <property type="project" value="UniProtKB-SubCell"/>
</dbReference>
<dbReference type="GO" id="GO:0071555">
    <property type="term" value="P:cell wall organization"/>
    <property type="evidence" value="ECO:0007669"/>
    <property type="project" value="UniProtKB-KW"/>
</dbReference>
<feature type="domain" description="Glycosyltransferase family 28 N-terminal" evidence="11">
    <location>
        <begin position="3"/>
        <end position="142"/>
    </location>
</feature>
<evidence type="ECO:0000256" key="1">
    <source>
        <dbReference type="ARBA" id="ARBA00022475"/>
    </source>
</evidence>
<gene>
    <name evidence="10" type="primary">murG</name>
    <name evidence="13" type="ORF">A3A02_01815</name>
</gene>
<dbReference type="PANTHER" id="PTHR21015">
    <property type="entry name" value="UDP-N-ACETYLGLUCOSAMINE--N-ACETYLMURAMYL-(PENTAPEPTIDE) PYROPHOSPHORYL-UNDECAPRENOL N-ACETYLGLUCOSAMINE TRANSFERASE 1"/>
    <property type="match status" value="1"/>
</dbReference>
<evidence type="ECO:0000256" key="9">
    <source>
        <dbReference type="ARBA" id="ARBA00023316"/>
    </source>
</evidence>
<dbReference type="GO" id="GO:0051301">
    <property type="term" value="P:cell division"/>
    <property type="evidence" value="ECO:0007669"/>
    <property type="project" value="UniProtKB-KW"/>
</dbReference>
<dbReference type="GO" id="GO:0050511">
    <property type="term" value="F:undecaprenyldiphospho-muramoylpentapeptide beta-N-acetylglucosaminyltransferase activity"/>
    <property type="evidence" value="ECO:0007669"/>
    <property type="project" value="UniProtKB-UniRule"/>
</dbReference>
<dbReference type="Gene3D" id="3.40.50.2000">
    <property type="entry name" value="Glycogen Phosphorylase B"/>
    <property type="match status" value="2"/>
</dbReference>